<comment type="caution">
    <text evidence="4">The sequence shown here is derived from an EMBL/GenBank/DDBJ whole genome shotgun (WGS) entry which is preliminary data.</text>
</comment>
<reference evidence="4" key="1">
    <citation type="submission" date="2022-07" db="EMBL/GenBank/DDBJ databases">
        <title>Phylogenomic reconstructions and comparative analyses of Kickxellomycotina fungi.</title>
        <authorList>
            <person name="Reynolds N.K."/>
            <person name="Stajich J.E."/>
            <person name="Barry K."/>
            <person name="Grigoriev I.V."/>
            <person name="Crous P."/>
            <person name="Smith M.E."/>
        </authorList>
    </citation>
    <scope>NUCLEOTIDE SEQUENCE</scope>
    <source>
        <strain evidence="4">RSA 567</strain>
    </source>
</reference>
<dbReference type="EMBL" id="JANBQB010000056">
    <property type="protein sequence ID" value="KAJ1983420.1"/>
    <property type="molecule type" value="Genomic_DNA"/>
</dbReference>
<dbReference type="Pfam" id="PF05071">
    <property type="entry name" value="NDUFA12"/>
    <property type="match status" value="1"/>
</dbReference>
<evidence type="ECO:0000256" key="1">
    <source>
        <dbReference type="ARBA" id="ARBA00007355"/>
    </source>
</evidence>
<evidence type="ECO:0000256" key="3">
    <source>
        <dbReference type="SAM" id="MobiDB-lite"/>
    </source>
</evidence>
<dbReference type="PANTHER" id="PTHR12910">
    <property type="entry name" value="NADH-UBIQUINONE OXIDOREDUCTASE SUBUNIT B17.2"/>
    <property type="match status" value="1"/>
</dbReference>
<keyword evidence="2" id="KW-0813">Transport</keyword>
<dbReference type="Proteomes" id="UP001151582">
    <property type="component" value="Unassembled WGS sequence"/>
</dbReference>
<keyword evidence="2" id="KW-0679">Respiratory chain</keyword>
<dbReference type="OrthoDB" id="274641at2759"/>
<keyword evidence="2" id="KW-0472">Membrane</keyword>
<accession>A0A9W8BBQ1</accession>
<evidence type="ECO:0000256" key="2">
    <source>
        <dbReference type="RuleBase" id="RU363103"/>
    </source>
</evidence>
<comment type="similarity">
    <text evidence="1 2">Belongs to the complex I NDUFA12 subunit family.</text>
</comment>
<evidence type="ECO:0000313" key="5">
    <source>
        <dbReference type="Proteomes" id="UP001151582"/>
    </source>
</evidence>
<feature type="compositionally biased region" description="Polar residues" evidence="3">
    <location>
        <begin position="113"/>
        <end position="125"/>
    </location>
</feature>
<keyword evidence="2" id="KW-0999">Mitochondrion inner membrane</keyword>
<dbReference type="GO" id="GO:0045271">
    <property type="term" value="C:respiratory chain complex I"/>
    <property type="evidence" value="ECO:0007669"/>
    <property type="project" value="InterPro"/>
</dbReference>
<proteinExistence type="inferred from homology"/>
<feature type="region of interest" description="Disordered" evidence="3">
    <location>
        <begin position="107"/>
        <end position="132"/>
    </location>
</feature>
<comment type="function">
    <text evidence="2">Accessory subunit of the mitochondrial membrane respiratory chain NADH dehydrogenase (Complex I), that is believed not to be involved in catalysis. Complex I functions in the transfer of electrons from NADH to the respiratory chain. The immediate electron acceptor for the enzyme is believed to be ubiquinone.</text>
</comment>
<dbReference type="GO" id="GO:0006979">
    <property type="term" value="P:response to oxidative stress"/>
    <property type="evidence" value="ECO:0007669"/>
    <property type="project" value="TreeGrafter"/>
</dbReference>
<keyword evidence="2" id="KW-0496">Mitochondrion</keyword>
<keyword evidence="5" id="KW-1185">Reference proteome</keyword>
<dbReference type="PANTHER" id="PTHR12910:SF2">
    <property type="entry name" value="NADH DEHYDROGENASE [UBIQUINONE] 1 ALPHA SUBCOMPLEX SUBUNIT 12"/>
    <property type="match status" value="1"/>
</dbReference>
<gene>
    <name evidence="4" type="ORF">H4R34_001295</name>
</gene>
<evidence type="ECO:0000313" key="4">
    <source>
        <dbReference type="EMBL" id="KAJ1983420.1"/>
    </source>
</evidence>
<dbReference type="InterPro" id="IPR007763">
    <property type="entry name" value="NDUFA12"/>
</dbReference>
<protein>
    <recommendedName>
        <fullName evidence="2">NADH dehydrogenase [ubiquinone] 1 alpha subcomplex subunit</fullName>
    </recommendedName>
</protein>
<dbReference type="GO" id="GO:0005743">
    <property type="term" value="C:mitochondrial inner membrane"/>
    <property type="evidence" value="ECO:0007669"/>
    <property type="project" value="UniProtKB-SubCell"/>
</dbReference>
<comment type="subcellular location">
    <subcellularLocation>
        <location evidence="2">Mitochondrion inner membrane</location>
        <topology evidence="2">Peripheral membrane protein</topology>
        <orientation evidence="2">Matrix side</orientation>
    </subcellularLocation>
</comment>
<keyword evidence="2" id="KW-0249">Electron transport</keyword>
<name>A0A9W8BBQ1_9FUNG</name>
<dbReference type="AlphaFoldDB" id="A0A9W8BBQ1"/>
<organism evidence="4 5">
    <name type="scientific">Dimargaris verticillata</name>
    <dbReference type="NCBI Taxonomy" id="2761393"/>
    <lineage>
        <taxon>Eukaryota</taxon>
        <taxon>Fungi</taxon>
        <taxon>Fungi incertae sedis</taxon>
        <taxon>Zoopagomycota</taxon>
        <taxon>Kickxellomycotina</taxon>
        <taxon>Dimargaritomycetes</taxon>
        <taxon>Dimargaritales</taxon>
        <taxon>Dimargaritaceae</taxon>
        <taxon>Dimargaris</taxon>
    </lineage>
</organism>
<sequence length="132" mass="15791">MSLFRQLKFMWAAGPRESFRQIMRIDEVKGGTLIGTDRYGNQYFENLSEKLNRDRWVIYSRSDYDATQVPPEWHKWLHKLTDANPAHENPTLYRWQVPRHIENMTGTDKAYQPYNTTQPKMQSWQPVAKDRS</sequence>